<dbReference type="GO" id="GO:0008168">
    <property type="term" value="F:methyltransferase activity"/>
    <property type="evidence" value="ECO:0007669"/>
    <property type="project" value="UniProtKB-KW"/>
</dbReference>
<comment type="caution">
    <text evidence="1">The sequence shown here is derived from an EMBL/GenBank/DDBJ whole genome shotgun (WGS) entry which is preliminary data.</text>
</comment>
<gene>
    <name evidence="1" type="ORF">LP52_15935</name>
</gene>
<evidence type="ECO:0000313" key="2">
    <source>
        <dbReference type="Proteomes" id="UP000031675"/>
    </source>
</evidence>
<dbReference type="InterPro" id="IPR006764">
    <property type="entry name" value="SAM_dep_MeTrfase_SAV2177_type"/>
</dbReference>
<dbReference type="EMBL" id="JROO01000030">
    <property type="protein sequence ID" value="KIH98028.1"/>
    <property type="molecule type" value="Genomic_DNA"/>
</dbReference>
<reference evidence="2" key="1">
    <citation type="journal article" date="2015" name="Chem. Biol.">
        <title>Structure, bioactivity, and resistance mechanism of streptomonomicin, an unusual lasso Peptide from an understudied halophilic actinomycete.</title>
        <authorList>
            <person name="Metelev M."/>
            <person name="Tietz J.I."/>
            <person name="Melby J.O."/>
            <person name="Blair P.M."/>
            <person name="Zhu L."/>
            <person name="Livnat I."/>
            <person name="Severinov K."/>
            <person name="Mitchell D.A."/>
        </authorList>
    </citation>
    <scope>NUCLEOTIDE SEQUENCE [LARGE SCALE GENOMIC DNA]</scope>
    <source>
        <strain evidence="2">YIM 90003</strain>
    </source>
</reference>
<evidence type="ECO:0000313" key="1">
    <source>
        <dbReference type="EMBL" id="KIH98028.1"/>
    </source>
</evidence>
<proteinExistence type="predicted"/>
<accession>A0A0C2G439</accession>
<dbReference type="PIRSF" id="PIRSF017393">
    <property type="entry name" value="MTase_SAV2177"/>
    <property type="match status" value="1"/>
</dbReference>
<protein>
    <submittedName>
        <fullName evidence="1">SAM-dependent methyltransferase</fullName>
    </submittedName>
</protein>
<dbReference type="Proteomes" id="UP000031675">
    <property type="component" value="Unassembled WGS sequence"/>
</dbReference>
<sequence>MDLTRPSIARMYDAGIGGKDNFEVDREAAIALEELVPGTFAMARANRAYLSRAVDYVARSGVRQYIDLGSGLPTMENTHEIAQRHHPDAGVVYVDNDPIVLAHGRALLAENESTTVITSDLCDVDRVLDDEATRRIVDFDEPVCVMLVSLLHCIPDAKDPFGVVRAYFERLPPGSCLVFSHIVSDDEEAARSFTDRVHSSGAEWGRVRAPEEAAQAFEGMRLVSPAENDGFPAVAVDCSTWRAPGTEPQRRPADPQVLIWEHAGVAYT</sequence>
<dbReference type="AlphaFoldDB" id="A0A0C2G439"/>
<name>A0A0C2G439_9ACTN</name>
<dbReference type="SUPFAM" id="SSF53335">
    <property type="entry name" value="S-adenosyl-L-methionine-dependent methyltransferases"/>
    <property type="match status" value="1"/>
</dbReference>
<organism evidence="1 2">
    <name type="scientific">Streptomonospora alba</name>
    <dbReference type="NCBI Taxonomy" id="183763"/>
    <lineage>
        <taxon>Bacteria</taxon>
        <taxon>Bacillati</taxon>
        <taxon>Actinomycetota</taxon>
        <taxon>Actinomycetes</taxon>
        <taxon>Streptosporangiales</taxon>
        <taxon>Nocardiopsidaceae</taxon>
        <taxon>Streptomonospora</taxon>
    </lineage>
</organism>
<dbReference type="Pfam" id="PF04672">
    <property type="entry name" value="Methyltransf_19"/>
    <property type="match status" value="1"/>
</dbReference>
<dbReference type="STRING" id="183763.LP52_15935"/>
<keyword evidence="1" id="KW-0808">Transferase</keyword>
<dbReference type="Gene3D" id="3.40.50.150">
    <property type="entry name" value="Vaccinia Virus protein VP39"/>
    <property type="match status" value="1"/>
</dbReference>
<keyword evidence="1" id="KW-0489">Methyltransferase</keyword>
<dbReference type="InterPro" id="IPR029063">
    <property type="entry name" value="SAM-dependent_MTases_sf"/>
</dbReference>
<dbReference type="GO" id="GO:0032259">
    <property type="term" value="P:methylation"/>
    <property type="evidence" value="ECO:0007669"/>
    <property type="project" value="UniProtKB-KW"/>
</dbReference>
<keyword evidence="2" id="KW-1185">Reference proteome</keyword>